<protein>
    <submittedName>
        <fullName evidence="2">Uncharacterized protein</fullName>
    </submittedName>
</protein>
<evidence type="ECO:0000313" key="3">
    <source>
        <dbReference type="Proteomes" id="UP000054279"/>
    </source>
</evidence>
<accession>A0A0C9VIM7</accession>
<reference evidence="2 3" key="1">
    <citation type="submission" date="2014-06" db="EMBL/GenBank/DDBJ databases">
        <title>Evolutionary Origins and Diversification of the Mycorrhizal Mutualists.</title>
        <authorList>
            <consortium name="DOE Joint Genome Institute"/>
            <consortium name="Mycorrhizal Genomics Consortium"/>
            <person name="Kohler A."/>
            <person name="Kuo A."/>
            <person name="Nagy L.G."/>
            <person name="Floudas D."/>
            <person name="Copeland A."/>
            <person name="Barry K.W."/>
            <person name="Cichocki N."/>
            <person name="Veneault-Fourrey C."/>
            <person name="LaButti K."/>
            <person name="Lindquist E.A."/>
            <person name="Lipzen A."/>
            <person name="Lundell T."/>
            <person name="Morin E."/>
            <person name="Murat C."/>
            <person name="Riley R."/>
            <person name="Ohm R."/>
            <person name="Sun H."/>
            <person name="Tunlid A."/>
            <person name="Henrissat B."/>
            <person name="Grigoriev I.V."/>
            <person name="Hibbett D.S."/>
            <person name="Martin F."/>
        </authorList>
    </citation>
    <scope>NUCLEOTIDE SEQUENCE [LARGE SCALE GENOMIC DNA]</scope>
    <source>
        <strain evidence="2 3">SS14</strain>
    </source>
</reference>
<dbReference type="HOGENOM" id="CLU_1321645_0_0_1"/>
<evidence type="ECO:0000313" key="2">
    <source>
        <dbReference type="EMBL" id="KIJ47779.1"/>
    </source>
</evidence>
<dbReference type="EMBL" id="KN837100">
    <property type="protein sequence ID" value="KIJ47779.1"/>
    <property type="molecule type" value="Genomic_DNA"/>
</dbReference>
<name>A0A0C9VIM7_SPHS4</name>
<dbReference type="Proteomes" id="UP000054279">
    <property type="component" value="Unassembled WGS sequence"/>
</dbReference>
<keyword evidence="3" id="KW-1185">Reference proteome</keyword>
<evidence type="ECO:0000256" key="1">
    <source>
        <dbReference type="SAM" id="MobiDB-lite"/>
    </source>
</evidence>
<feature type="region of interest" description="Disordered" evidence="1">
    <location>
        <begin position="127"/>
        <end position="146"/>
    </location>
</feature>
<sequence>MHHVLSDYVFGKHEDLALVSLYDKNPKKYSVSLGQHLTRLKRIYGDHVKDLGNTGAGLDPDAVIPGSDIANKIESIRQDFPFWDNLHAFWRELPNYNPIAVTNSVAGAECDVEALVNSINKKVVESLEAKDSSGESSDEENNGSGIEDAGLLAQKAVMLSSPSDHKSFQLISKAPFTAKKGTSTLPLLKMRKSDLLDDFREIEVAEIA</sequence>
<gene>
    <name evidence="2" type="ORF">M422DRAFT_45548</name>
</gene>
<organism evidence="2 3">
    <name type="scientific">Sphaerobolus stellatus (strain SS14)</name>
    <dbReference type="NCBI Taxonomy" id="990650"/>
    <lineage>
        <taxon>Eukaryota</taxon>
        <taxon>Fungi</taxon>
        <taxon>Dikarya</taxon>
        <taxon>Basidiomycota</taxon>
        <taxon>Agaricomycotina</taxon>
        <taxon>Agaricomycetes</taxon>
        <taxon>Phallomycetidae</taxon>
        <taxon>Geastrales</taxon>
        <taxon>Sphaerobolaceae</taxon>
        <taxon>Sphaerobolus</taxon>
    </lineage>
</organism>
<proteinExistence type="predicted"/>
<dbReference type="AlphaFoldDB" id="A0A0C9VIM7"/>
<dbReference type="OrthoDB" id="3269075at2759"/>